<dbReference type="PANTHER" id="PTHR23502">
    <property type="entry name" value="MAJOR FACILITATOR SUPERFAMILY"/>
    <property type="match status" value="1"/>
</dbReference>
<evidence type="ECO:0000256" key="6">
    <source>
        <dbReference type="SAM" id="Phobius"/>
    </source>
</evidence>
<gene>
    <name evidence="8" type="ORF">OEA41_009416</name>
</gene>
<comment type="caution">
    <text evidence="8">The sequence shown here is derived from an EMBL/GenBank/DDBJ whole genome shotgun (WGS) entry which is preliminary data.</text>
</comment>
<keyword evidence="2 6" id="KW-0812">Transmembrane</keyword>
<feature type="transmembrane region" description="Helical" evidence="6">
    <location>
        <begin position="174"/>
        <end position="199"/>
    </location>
</feature>
<evidence type="ECO:0000313" key="8">
    <source>
        <dbReference type="EMBL" id="KAK3170031.1"/>
    </source>
</evidence>
<accession>A0AAD9Z341</accession>
<evidence type="ECO:0000256" key="1">
    <source>
        <dbReference type="ARBA" id="ARBA00004141"/>
    </source>
</evidence>
<evidence type="ECO:0000313" key="9">
    <source>
        <dbReference type="Proteomes" id="UP001276659"/>
    </source>
</evidence>
<feature type="transmembrane region" description="Helical" evidence="6">
    <location>
        <begin position="149"/>
        <end position="168"/>
    </location>
</feature>
<feature type="compositionally biased region" description="Basic and acidic residues" evidence="5">
    <location>
        <begin position="34"/>
        <end position="58"/>
    </location>
</feature>
<feature type="compositionally biased region" description="Polar residues" evidence="5">
    <location>
        <begin position="1"/>
        <end position="11"/>
    </location>
</feature>
<evidence type="ECO:0000256" key="3">
    <source>
        <dbReference type="ARBA" id="ARBA00022989"/>
    </source>
</evidence>
<dbReference type="Gene3D" id="1.20.1250.20">
    <property type="entry name" value="MFS general substrate transporter like domains"/>
    <property type="match status" value="1"/>
</dbReference>
<dbReference type="PROSITE" id="PS50850">
    <property type="entry name" value="MFS"/>
    <property type="match status" value="1"/>
</dbReference>
<dbReference type="InterPro" id="IPR011701">
    <property type="entry name" value="MFS"/>
</dbReference>
<name>A0AAD9Z341_9LECA</name>
<proteinExistence type="predicted"/>
<dbReference type="PANTHER" id="PTHR23502:SF156">
    <property type="entry name" value="TRANSPORTER, PUTATIVE (AFU_ORTHOLOGUE AFUA_5G00420)-RELATED"/>
    <property type="match status" value="1"/>
</dbReference>
<reference evidence="8" key="1">
    <citation type="submission" date="2022-11" db="EMBL/GenBank/DDBJ databases">
        <title>Chromosomal genome sequence assembly and mating type (MAT) locus characterization of the leprose asexual lichenized fungus Lepraria neglecta (Nyl.) Erichsen.</title>
        <authorList>
            <person name="Allen J.L."/>
            <person name="Pfeffer B."/>
        </authorList>
    </citation>
    <scope>NUCLEOTIDE SEQUENCE</scope>
    <source>
        <strain evidence="8">Allen 5258</strain>
    </source>
</reference>
<feature type="domain" description="Major facilitator superfamily (MFS) profile" evidence="7">
    <location>
        <begin position="83"/>
        <end position="308"/>
    </location>
</feature>
<feature type="compositionally biased region" description="Polar residues" evidence="5">
    <location>
        <begin position="61"/>
        <end position="71"/>
    </location>
</feature>
<feature type="transmembrane region" description="Helical" evidence="6">
    <location>
        <begin position="241"/>
        <end position="267"/>
    </location>
</feature>
<dbReference type="Pfam" id="PF07690">
    <property type="entry name" value="MFS_1"/>
    <property type="match status" value="1"/>
</dbReference>
<feature type="transmembrane region" description="Helical" evidence="6">
    <location>
        <begin position="113"/>
        <end position="137"/>
    </location>
</feature>
<feature type="transmembrane region" description="Helical" evidence="6">
    <location>
        <begin position="81"/>
        <end position="101"/>
    </location>
</feature>
<evidence type="ECO:0000256" key="4">
    <source>
        <dbReference type="ARBA" id="ARBA00023136"/>
    </source>
</evidence>
<dbReference type="EMBL" id="JASNWA010000009">
    <property type="protein sequence ID" value="KAK3170031.1"/>
    <property type="molecule type" value="Genomic_DNA"/>
</dbReference>
<evidence type="ECO:0000256" key="2">
    <source>
        <dbReference type="ARBA" id="ARBA00022692"/>
    </source>
</evidence>
<dbReference type="InterPro" id="IPR020846">
    <property type="entry name" value="MFS_dom"/>
</dbReference>
<keyword evidence="4 6" id="KW-0472">Membrane</keyword>
<organism evidence="8 9">
    <name type="scientific">Lepraria neglecta</name>
    <dbReference type="NCBI Taxonomy" id="209136"/>
    <lineage>
        <taxon>Eukaryota</taxon>
        <taxon>Fungi</taxon>
        <taxon>Dikarya</taxon>
        <taxon>Ascomycota</taxon>
        <taxon>Pezizomycotina</taxon>
        <taxon>Lecanoromycetes</taxon>
        <taxon>OSLEUM clade</taxon>
        <taxon>Lecanoromycetidae</taxon>
        <taxon>Lecanorales</taxon>
        <taxon>Lecanorineae</taxon>
        <taxon>Stereocaulaceae</taxon>
        <taxon>Lepraria</taxon>
    </lineage>
</organism>
<feature type="region of interest" description="Disordered" evidence="5">
    <location>
        <begin position="1"/>
        <end position="71"/>
    </location>
</feature>
<sequence>MASLSNQTVSQEHSEASTPPAKHQGDDSTNALFDLEKPTSQDRKAQDVTDSPTSKEDPNLVTWSGPNDPANPQNWSYNRKLGITAIWVWANMVTTTASSIFSSGTEQVVEEFHVSSTIAILGVSLFLLGYAVGPPIWGPMSERFGRKRPLFIATSCFTLFCLPVTLGQNIQTVLIGRFFCGVFGSAPLSIVGGGIVDIWDPVSRGVALASCIGAIFGTPILGPIMGNFIAASYLRWRWDNWLSAIMGLSCSMIVLFLLPETFAVVILKKKAEHVRRKTGNVEAKCIYDGEKKDLKTIVRVYLVRPFSE</sequence>
<dbReference type="Proteomes" id="UP001276659">
    <property type="component" value="Unassembled WGS sequence"/>
</dbReference>
<comment type="subcellular location">
    <subcellularLocation>
        <location evidence="1">Membrane</location>
        <topology evidence="1">Multi-pass membrane protein</topology>
    </subcellularLocation>
</comment>
<evidence type="ECO:0000256" key="5">
    <source>
        <dbReference type="SAM" id="MobiDB-lite"/>
    </source>
</evidence>
<dbReference type="GO" id="GO:0022857">
    <property type="term" value="F:transmembrane transporter activity"/>
    <property type="evidence" value="ECO:0007669"/>
    <property type="project" value="InterPro"/>
</dbReference>
<evidence type="ECO:0000259" key="7">
    <source>
        <dbReference type="PROSITE" id="PS50850"/>
    </source>
</evidence>
<dbReference type="InterPro" id="IPR036259">
    <property type="entry name" value="MFS_trans_sf"/>
</dbReference>
<keyword evidence="3 6" id="KW-1133">Transmembrane helix</keyword>
<feature type="transmembrane region" description="Helical" evidence="6">
    <location>
        <begin position="206"/>
        <end position="229"/>
    </location>
</feature>
<dbReference type="GO" id="GO:0005886">
    <property type="term" value="C:plasma membrane"/>
    <property type="evidence" value="ECO:0007669"/>
    <property type="project" value="TreeGrafter"/>
</dbReference>
<dbReference type="AlphaFoldDB" id="A0AAD9Z341"/>
<protein>
    <recommendedName>
        <fullName evidence="7">Major facilitator superfamily (MFS) profile domain-containing protein</fullName>
    </recommendedName>
</protein>
<dbReference type="SUPFAM" id="SSF103473">
    <property type="entry name" value="MFS general substrate transporter"/>
    <property type="match status" value="1"/>
</dbReference>
<keyword evidence="9" id="KW-1185">Reference proteome</keyword>